<organism evidence="2 3">
    <name type="scientific">Antrihabitans cavernicola</name>
    <dbReference type="NCBI Taxonomy" id="2495913"/>
    <lineage>
        <taxon>Bacteria</taxon>
        <taxon>Bacillati</taxon>
        <taxon>Actinomycetota</taxon>
        <taxon>Actinomycetes</taxon>
        <taxon>Mycobacteriales</taxon>
        <taxon>Nocardiaceae</taxon>
        <taxon>Antrihabitans</taxon>
    </lineage>
</organism>
<dbReference type="SUPFAM" id="SSF101386">
    <property type="entry name" value="all-alpha NTP pyrophosphatases"/>
    <property type="match status" value="1"/>
</dbReference>
<dbReference type="GO" id="GO:0047429">
    <property type="term" value="F:nucleoside triphosphate diphosphatase activity"/>
    <property type="evidence" value="ECO:0007669"/>
    <property type="project" value="TreeGrafter"/>
</dbReference>
<dbReference type="Pfam" id="PF03819">
    <property type="entry name" value="MazG"/>
    <property type="match status" value="1"/>
</dbReference>
<keyword evidence="3" id="KW-1185">Reference proteome</keyword>
<dbReference type="Gene3D" id="1.10.287.1080">
    <property type="entry name" value="MazG-like"/>
    <property type="match status" value="1"/>
</dbReference>
<reference evidence="2 3" key="1">
    <citation type="submission" date="2019-07" db="EMBL/GenBank/DDBJ databases">
        <title>Rhodococcus cavernicolus sp. nov., isolated from a cave.</title>
        <authorList>
            <person name="Lee S.D."/>
        </authorList>
    </citation>
    <scope>NUCLEOTIDE SEQUENCE [LARGE SCALE GENOMIC DNA]</scope>
    <source>
        <strain evidence="2 3">C1-24</strain>
    </source>
</reference>
<dbReference type="CDD" id="cd11528">
    <property type="entry name" value="NTP-PPase_MazG_Nterm"/>
    <property type="match status" value="1"/>
</dbReference>
<dbReference type="GO" id="GO:0046047">
    <property type="term" value="P:TTP catabolic process"/>
    <property type="evidence" value="ECO:0007669"/>
    <property type="project" value="TreeGrafter"/>
</dbReference>
<dbReference type="OrthoDB" id="9808939at2"/>
<dbReference type="PANTHER" id="PTHR30522:SF0">
    <property type="entry name" value="NUCLEOSIDE TRIPHOSPHATE PYROPHOSPHOHYDROLASE"/>
    <property type="match status" value="1"/>
</dbReference>
<dbReference type="InterPro" id="IPR004518">
    <property type="entry name" value="MazG-like_dom"/>
</dbReference>
<dbReference type="InterPro" id="IPR048015">
    <property type="entry name" value="NTP-PPase_MazG-like_N"/>
</dbReference>
<dbReference type="InterPro" id="IPR011551">
    <property type="entry name" value="NTP_PyrPHydrolase_MazG"/>
</dbReference>
<dbReference type="RefSeq" id="WP_149429010.1">
    <property type="nucleotide sequence ID" value="NZ_VLNY01000002.1"/>
</dbReference>
<dbReference type="GO" id="GO:0006203">
    <property type="term" value="P:dGTP catabolic process"/>
    <property type="evidence" value="ECO:0007669"/>
    <property type="project" value="TreeGrafter"/>
</dbReference>
<dbReference type="GO" id="GO:0046076">
    <property type="term" value="P:dTTP catabolic process"/>
    <property type="evidence" value="ECO:0007669"/>
    <property type="project" value="TreeGrafter"/>
</dbReference>
<dbReference type="GO" id="GO:0046061">
    <property type="term" value="P:dATP catabolic process"/>
    <property type="evidence" value="ECO:0007669"/>
    <property type="project" value="TreeGrafter"/>
</dbReference>
<dbReference type="GO" id="GO:0046052">
    <property type="term" value="P:UTP catabolic process"/>
    <property type="evidence" value="ECO:0007669"/>
    <property type="project" value="TreeGrafter"/>
</dbReference>
<gene>
    <name evidence="2" type="ORF">FOY51_04460</name>
</gene>
<comment type="caution">
    <text evidence="2">The sequence shown here is derived from an EMBL/GenBank/DDBJ whole genome shotgun (WGS) entry which is preliminary data.</text>
</comment>
<evidence type="ECO:0000259" key="1">
    <source>
        <dbReference type="Pfam" id="PF03819"/>
    </source>
</evidence>
<dbReference type="GO" id="GO:0046081">
    <property type="term" value="P:dUTP catabolic process"/>
    <property type="evidence" value="ECO:0007669"/>
    <property type="project" value="TreeGrafter"/>
</dbReference>
<protein>
    <submittedName>
        <fullName evidence="2">MazG family protein</fullName>
    </submittedName>
</protein>
<dbReference type="PANTHER" id="PTHR30522">
    <property type="entry name" value="NUCLEOSIDE TRIPHOSPHATE PYROPHOSPHOHYDROLASE"/>
    <property type="match status" value="1"/>
</dbReference>
<dbReference type="EMBL" id="VLNY01000002">
    <property type="protein sequence ID" value="KAA0023850.1"/>
    <property type="molecule type" value="Genomic_DNA"/>
</dbReference>
<feature type="domain" description="NTP pyrophosphohydrolase MazG-like" evidence="1">
    <location>
        <begin position="104"/>
        <end position="177"/>
    </location>
</feature>
<accession>A0A5A7SCH0</accession>
<evidence type="ECO:0000313" key="2">
    <source>
        <dbReference type="EMBL" id="KAA0023850.1"/>
    </source>
</evidence>
<dbReference type="AlphaFoldDB" id="A0A5A7SCH0"/>
<sequence>MTVILLDPLHPTMVPLDAIEFLRDPVEFTEEVPVSVRWRLTRARDTDSAGVLVSTDPKNETVVARIAAGETVISAQASAAGSKLVEAVQVMDRLWGYGGWEVNQTHDSLRPYLLEETYELLDAIGAEEPVTIKEELGDLLLQVLFHSRIAQASDKPFTVDDVAATLVAKLAHRSPHLGDVQVAPIDVRAQERAWEERKTAEKARRSCMDGIALAQPALALAEKILDRSAKAGFPKELVPSALRSVTLGGAGSAEEELRKSALAFARRIRAAEDAAEKDRGRRKPLLIGDWKKYW</sequence>
<dbReference type="Proteomes" id="UP000322244">
    <property type="component" value="Unassembled WGS sequence"/>
</dbReference>
<name>A0A5A7SCH0_9NOCA</name>
<proteinExistence type="predicted"/>
<evidence type="ECO:0000313" key="3">
    <source>
        <dbReference type="Proteomes" id="UP000322244"/>
    </source>
</evidence>